<dbReference type="AlphaFoldDB" id="A0A221T3G3"/>
<dbReference type="Proteomes" id="UP000259030">
    <property type="component" value="Plasmid pDFI3"/>
</dbReference>
<dbReference type="KEGG" id="dfc:DFI_19530"/>
<geneLocation type="plasmid" evidence="2">
    <name>pdfi3</name>
</geneLocation>
<evidence type="ECO:0000313" key="2">
    <source>
        <dbReference type="Proteomes" id="UP000259030"/>
    </source>
</evidence>
<name>A0A221T3G3_9DEIO</name>
<proteinExistence type="predicted"/>
<reference evidence="1 2" key="1">
    <citation type="submission" date="2017-05" db="EMBL/GenBank/DDBJ databases">
        <title>The complete genome sequence of Deinococcus ficus isolated from the rhizosphere of the Ficus religiosa L. in Taiwan.</title>
        <authorList>
            <person name="Wu K.-M."/>
            <person name="Liao T.-L."/>
            <person name="Liu Y.-M."/>
            <person name="Young C.-C."/>
            <person name="Tsai S.-F."/>
        </authorList>
    </citation>
    <scope>NUCLEOTIDE SEQUENCE [LARGE SCALE GENOMIC DNA]</scope>
    <source>
        <strain evidence="1 2">CC-FR2-10</strain>
        <plasmid evidence="2">pdfi3</plasmid>
    </source>
</reference>
<dbReference type="RefSeq" id="WP_027462826.1">
    <property type="nucleotide sequence ID" value="NZ_CP021084.1"/>
</dbReference>
<evidence type="ECO:0000313" key="1">
    <source>
        <dbReference type="EMBL" id="ASN83391.1"/>
    </source>
</evidence>
<accession>A0A221T3G3</accession>
<keyword evidence="1" id="KW-0614">Plasmid</keyword>
<dbReference type="EMBL" id="CP021084">
    <property type="protein sequence ID" value="ASN83391.1"/>
    <property type="molecule type" value="Genomic_DNA"/>
</dbReference>
<gene>
    <name evidence="1" type="ORF">DFI_19530</name>
</gene>
<sequence length="153" mass="17078">MTTPALTSKSAEQIETEWKAIEAKRPGGALPNVERLLNSDKALKARAAGGDQADLLEIIEVLHHSLRSYHTEMGVLLTERDAHRVALDDALPVLELVFERGQILDRMTQPDMSGRHPLQGELDAVEHQLRRTWRPLRLLPVLQTARTALKGTP</sequence>
<organism evidence="1 2">
    <name type="scientific">Deinococcus ficus</name>
    <dbReference type="NCBI Taxonomy" id="317577"/>
    <lineage>
        <taxon>Bacteria</taxon>
        <taxon>Thermotogati</taxon>
        <taxon>Deinococcota</taxon>
        <taxon>Deinococci</taxon>
        <taxon>Deinococcales</taxon>
        <taxon>Deinococcaceae</taxon>
        <taxon>Deinococcus</taxon>
    </lineage>
</organism>
<keyword evidence="2" id="KW-1185">Reference proteome</keyword>
<protein>
    <submittedName>
        <fullName evidence="1">Uncharacterized protein</fullName>
    </submittedName>
</protein>